<dbReference type="AlphaFoldDB" id="B1Z704"/>
<sequence length="277" mass="31635">MLPFSHRYLRPEVVQDDSKRMRVQIEAAFENFVHHGDRHKIATQLEALSGGKIPLGQAGYMWHFFFEHGELRDILDVISITYKFLKNIRPIEKSLQWSEYIQFAFDTHNMRYRMSDDGSVVLRVDEEFEEARAATLSGLQQQRYTAARIEFETAYKALSVENPDGKRAVRSMFEAAEIVFKMMFADAQRLAGPQLGQHLKPFIIGNYAADPPARQAAERLLQGFTEWVASAQYYRHGQGQEEPNQPPLEIAVTLMGAGASYLRWLIHLDQAKLAAGA</sequence>
<dbReference type="Proteomes" id="UP000007136">
    <property type="component" value="Chromosome"/>
</dbReference>
<name>B1Z704_METPB</name>
<protein>
    <submittedName>
        <fullName evidence="1">Uncharacterized protein</fullName>
    </submittedName>
</protein>
<reference evidence="1" key="1">
    <citation type="submission" date="2008-04" db="EMBL/GenBank/DDBJ databases">
        <title>Complete sequence of chromosome of Methylobacterium populi BJ001.</title>
        <authorList>
            <consortium name="US DOE Joint Genome Institute"/>
            <person name="Copeland A."/>
            <person name="Lucas S."/>
            <person name="Lapidus A."/>
            <person name="Glavina del Rio T."/>
            <person name="Dalin E."/>
            <person name="Tice H."/>
            <person name="Bruce D."/>
            <person name="Goodwin L."/>
            <person name="Pitluck S."/>
            <person name="Chertkov O."/>
            <person name="Brettin T."/>
            <person name="Detter J.C."/>
            <person name="Han C."/>
            <person name="Kuske C.R."/>
            <person name="Schmutz J."/>
            <person name="Larimer F."/>
            <person name="Land M."/>
            <person name="Hauser L."/>
            <person name="Kyrpides N."/>
            <person name="Mikhailova N."/>
            <person name="Marx C."/>
            <person name="Richardson P."/>
        </authorList>
    </citation>
    <scope>NUCLEOTIDE SEQUENCE [LARGE SCALE GENOMIC DNA]</scope>
    <source>
        <strain evidence="1">BJ001</strain>
    </source>
</reference>
<organism evidence="1 2">
    <name type="scientific">Methylorubrum populi (strain ATCC BAA-705 / NCIMB 13946 / BJ001)</name>
    <name type="common">Methylobacterium populi</name>
    <dbReference type="NCBI Taxonomy" id="441620"/>
    <lineage>
        <taxon>Bacteria</taxon>
        <taxon>Pseudomonadati</taxon>
        <taxon>Pseudomonadota</taxon>
        <taxon>Alphaproteobacteria</taxon>
        <taxon>Hyphomicrobiales</taxon>
        <taxon>Methylobacteriaceae</taxon>
        <taxon>Methylorubrum</taxon>
    </lineage>
</organism>
<dbReference type="EMBL" id="CP001029">
    <property type="protein sequence ID" value="ACB78887.1"/>
    <property type="molecule type" value="Genomic_DNA"/>
</dbReference>
<evidence type="ECO:0000313" key="1">
    <source>
        <dbReference type="EMBL" id="ACB78887.1"/>
    </source>
</evidence>
<gene>
    <name evidence="1" type="ordered locus">Mpop_0709</name>
</gene>
<accession>B1Z704</accession>
<dbReference type="eggNOG" id="ENOG5033VQP">
    <property type="taxonomic scope" value="Bacteria"/>
</dbReference>
<dbReference type="KEGG" id="mpo:Mpop_0709"/>
<dbReference type="RefSeq" id="WP_012452643.1">
    <property type="nucleotide sequence ID" value="NC_010725.1"/>
</dbReference>
<dbReference type="HOGENOM" id="CLU_1010731_0_0_5"/>
<proteinExistence type="predicted"/>
<evidence type="ECO:0000313" key="2">
    <source>
        <dbReference type="Proteomes" id="UP000007136"/>
    </source>
</evidence>